<comment type="similarity">
    <text evidence="1 8">Belongs to the SOS response-associated peptidase family.</text>
</comment>
<dbReference type="OrthoDB" id="6192129at2"/>
<evidence type="ECO:0000256" key="1">
    <source>
        <dbReference type="ARBA" id="ARBA00008136"/>
    </source>
</evidence>
<organism evidence="9 10">
    <name type="scientific">Thiopseudomonas denitrificans</name>
    <dbReference type="NCBI Taxonomy" id="1501432"/>
    <lineage>
        <taxon>Bacteria</taxon>
        <taxon>Pseudomonadati</taxon>
        <taxon>Pseudomonadota</taxon>
        <taxon>Gammaproteobacteria</taxon>
        <taxon>Pseudomonadales</taxon>
        <taxon>Pseudomonadaceae</taxon>
        <taxon>Thiopseudomonas</taxon>
    </lineage>
</organism>
<evidence type="ECO:0000256" key="7">
    <source>
        <dbReference type="ARBA" id="ARBA00023239"/>
    </source>
</evidence>
<name>A0A4R6TSL8_9GAMM</name>
<dbReference type="Proteomes" id="UP000294575">
    <property type="component" value="Unassembled WGS sequence"/>
</dbReference>
<reference evidence="9 10" key="1">
    <citation type="submission" date="2019-03" db="EMBL/GenBank/DDBJ databases">
        <title>Genomic Encyclopedia of Type Strains, Phase IV (KMG-IV): sequencing the most valuable type-strain genomes for metagenomic binning, comparative biology and taxonomic classification.</title>
        <authorList>
            <person name="Goeker M."/>
        </authorList>
    </citation>
    <scope>NUCLEOTIDE SEQUENCE [LARGE SCALE GENOMIC DNA]</scope>
    <source>
        <strain evidence="9 10">DSM 28679</strain>
    </source>
</reference>
<proteinExistence type="inferred from homology"/>
<dbReference type="EC" id="3.4.-.-" evidence="8"/>
<dbReference type="InterPro" id="IPR036590">
    <property type="entry name" value="SRAP-like"/>
</dbReference>
<evidence type="ECO:0000313" key="9">
    <source>
        <dbReference type="EMBL" id="TDQ36301.1"/>
    </source>
</evidence>
<keyword evidence="3" id="KW-0227">DNA damage</keyword>
<dbReference type="GO" id="GO:0003697">
    <property type="term" value="F:single-stranded DNA binding"/>
    <property type="evidence" value="ECO:0007669"/>
    <property type="project" value="InterPro"/>
</dbReference>
<evidence type="ECO:0000256" key="6">
    <source>
        <dbReference type="ARBA" id="ARBA00023125"/>
    </source>
</evidence>
<dbReference type="EMBL" id="SNYK01000013">
    <property type="protein sequence ID" value="TDQ36301.1"/>
    <property type="molecule type" value="Genomic_DNA"/>
</dbReference>
<sequence>MSGRYSFYQVPAAAQAMLPGQTPEFVPRWNIAPRQQVWMLHDSGTGRQWRQALWGFTPHWSRDLSHVVDHARSETVAGQDFFAAALAERRAVLPANGFFEWRGKAGTRKQPYWLSRPEKLFYMAALWEAYPAAGREYFSVAMLTRPAAYLRRPLLIAAEDLDVWLDPATPRERVLALLAVPAPALQERRVSTLVNDPQQDGPECIRVLSGSPGLR</sequence>
<dbReference type="GO" id="GO:0008233">
    <property type="term" value="F:peptidase activity"/>
    <property type="evidence" value="ECO:0007669"/>
    <property type="project" value="UniProtKB-KW"/>
</dbReference>
<dbReference type="AlphaFoldDB" id="A0A4R6TSL8"/>
<dbReference type="SUPFAM" id="SSF143081">
    <property type="entry name" value="BB1717-like"/>
    <property type="match status" value="1"/>
</dbReference>
<evidence type="ECO:0000313" key="10">
    <source>
        <dbReference type="Proteomes" id="UP000294575"/>
    </source>
</evidence>
<keyword evidence="2 8" id="KW-0645">Protease</keyword>
<dbReference type="GO" id="GO:0006508">
    <property type="term" value="P:proteolysis"/>
    <property type="evidence" value="ECO:0007669"/>
    <property type="project" value="UniProtKB-KW"/>
</dbReference>
<dbReference type="GO" id="GO:0016829">
    <property type="term" value="F:lyase activity"/>
    <property type="evidence" value="ECO:0007669"/>
    <property type="project" value="UniProtKB-KW"/>
</dbReference>
<dbReference type="RefSeq" id="WP_101497913.1">
    <property type="nucleotide sequence ID" value="NZ_LNJZ01000009.1"/>
</dbReference>
<dbReference type="PANTHER" id="PTHR13604:SF0">
    <property type="entry name" value="ABASIC SITE PROCESSING PROTEIN HMCES"/>
    <property type="match status" value="1"/>
</dbReference>
<dbReference type="Gene3D" id="3.90.1680.10">
    <property type="entry name" value="SOS response associated peptidase-like"/>
    <property type="match status" value="1"/>
</dbReference>
<keyword evidence="5" id="KW-0190">Covalent protein-DNA linkage</keyword>
<evidence type="ECO:0000256" key="3">
    <source>
        <dbReference type="ARBA" id="ARBA00022763"/>
    </source>
</evidence>
<dbReference type="Pfam" id="PF02586">
    <property type="entry name" value="SRAP"/>
    <property type="match status" value="1"/>
</dbReference>
<accession>A0A4R6TSL8</accession>
<dbReference type="PANTHER" id="PTHR13604">
    <property type="entry name" value="DC12-RELATED"/>
    <property type="match status" value="1"/>
</dbReference>
<keyword evidence="6" id="KW-0238">DNA-binding</keyword>
<evidence type="ECO:0000256" key="5">
    <source>
        <dbReference type="ARBA" id="ARBA00023124"/>
    </source>
</evidence>
<dbReference type="GO" id="GO:0106300">
    <property type="term" value="P:protein-DNA covalent cross-linking repair"/>
    <property type="evidence" value="ECO:0007669"/>
    <property type="project" value="InterPro"/>
</dbReference>
<evidence type="ECO:0000256" key="4">
    <source>
        <dbReference type="ARBA" id="ARBA00022801"/>
    </source>
</evidence>
<protein>
    <recommendedName>
        <fullName evidence="8">Abasic site processing protein</fullName>
        <ecNumber evidence="8">3.4.-.-</ecNumber>
    </recommendedName>
</protein>
<keyword evidence="7" id="KW-0456">Lyase</keyword>
<keyword evidence="10" id="KW-1185">Reference proteome</keyword>
<dbReference type="InterPro" id="IPR003738">
    <property type="entry name" value="SRAP"/>
</dbReference>
<evidence type="ECO:0000256" key="8">
    <source>
        <dbReference type="RuleBase" id="RU364100"/>
    </source>
</evidence>
<gene>
    <name evidence="9" type="ORF">DFQ45_11323</name>
</gene>
<evidence type="ECO:0000256" key="2">
    <source>
        <dbReference type="ARBA" id="ARBA00022670"/>
    </source>
</evidence>
<comment type="caution">
    <text evidence="9">The sequence shown here is derived from an EMBL/GenBank/DDBJ whole genome shotgun (WGS) entry which is preliminary data.</text>
</comment>
<keyword evidence="4 8" id="KW-0378">Hydrolase</keyword>